<keyword evidence="3" id="KW-1185">Reference proteome</keyword>
<feature type="compositionally biased region" description="Basic residues" evidence="1">
    <location>
        <begin position="35"/>
        <end position="46"/>
    </location>
</feature>
<proteinExistence type="predicted"/>
<gene>
    <name evidence="2" type="ORF">JRQ81_015541</name>
</gene>
<dbReference type="AlphaFoldDB" id="A0A9Q0XWS8"/>
<sequence length="82" mass="9221">MPKRKRKAGSLGYGNSLGKKDRSQQLEATHLAGLSHRHGSNPKLKGHAHGCAMWLVKKKETDPMDRAQKRNGQEQMARERGF</sequence>
<evidence type="ECO:0000256" key="1">
    <source>
        <dbReference type="SAM" id="MobiDB-lite"/>
    </source>
</evidence>
<comment type="caution">
    <text evidence="2">The sequence shown here is derived from an EMBL/GenBank/DDBJ whole genome shotgun (WGS) entry which is preliminary data.</text>
</comment>
<feature type="region of interest" description="Disordered" evidence="1">
    <location>
        <begin position="1"/>
        <end position="46"/>
    </location>
</feature>
<reference evidence="2" key="1">
    <citation type="journal article" date="2023" name="DNA Res.">
        <title>Chromosome-level genome assembly of Phrynocephalus forsythii using third-generation DNA sequencing and Hi-C analysis.</title>
        <authorList>
            <person name="Qi Y."/>
            <person name="Zhao W."/>
            <person name="Zhao Y."/>
            <person name="Niu C."/>
            <person name="Cao S."/>
            <person name="Zhang Y."/>
        </authorList>
    </citation>
    <scope>NUCLEOTIDE SEQUENCE</scope>
    <source>
        <tissue evidence="2">Muscle</tissue>
    </source>
</reference>
<evidence type="ECO:0000313" key="2">
    <source>
        <dbReference type="EMBL" id="KAJ7329367.1"/>
    </source>
</evidence>
<accession>A0A9Q0XWS8</accession>
<feature type="region of interest" description="Disordered" evidence="1">
    <location>
        <begin position="60"/>
        <end position="82"/>
    </location>
</feature>
<organism evidence="2 3">
    <name type="scientific">Phrynocephalus forsythii</name>
    <dbReference type="NCBI Taxonomy" id="171643"/>
    <lineage>
        <taxon>Eukaryota</taxon>
        <taxon>Metazoa</taxon>
        <taxon>Chordata</taxon>
        <taxon>Craniata</taxon>
        <taxon>Vertebrata</taxon>
        <taxon>Euteleostomi</taxon>
        <taxon>Lepidosauria</taxon>
        <taxon>Squamata</taxon>
        <taxon>Bifurcata</taxon>
        <taxon>Unidentata</taxon>
        <taxon>Episquamata</taxon>
        <taxon>Toxicofera</taxon>
        <taxon>Iguania</taxon>
        <taxon>Acrodonta</taxon>
        <taxon>Agamidae</taxon>
        <taxon>Agaminae</taxon>
        <taxon>Phrynocephalus</taxon>
    </lineage>
</organism>
<evidence type="ECO:0000313" key="3">
    <source>
        <dbReference type="Proteomes" id="UP001142489"/>
    </source>
</evidence>
<protein>
    <submittedName>
        <fullName evidence="2">Uncharacterized protein</fullName>
    </submittedName>
</protein>
<name>A0A9Q0XWS8_9SAUR</name>
<dbReference type="Proteomes" id="UP001142489">
    <property type="component" value="Unassembled WGS sequence"/>
</dbReference>
<dbReference type="EMBL" id="JAPFRF010000006">
    <property type="protein sequence ID" value="KAJ7329367.1"/>
    <property type="molecule type" value="Genomic_DNA"/>
</dbReference>